<proteinExistence type="predicted"/>
<sequence>MTKEHIESKLTTIWDKFSNKFESGDLNKVLDRKFVYTLPEKSDILITGINPSFREGSVEAPISYKLSDAKHSYFTTLRKIAPIHNGHTSYLDLFHFKNTEQSILSKFYLEKDLGLGFLAEQLNLTQHIIEWIAPKVILVMNKGSWGFWGKESNCTWMGYEMEMLNESFKFGQLCQITGLRLNNDRVAPEIEQTSLKGTKVYFSRHLNRMSNEQLELIKEEIASIVI</sequence>
<accession>A0ABR6F2D2</accession>
<reference evidence="1 2" key="1">
    <citation type="submission" date="2019-11" db="EMBL/GenBank/DDBJ databases">
        <title>Description of Pedobacter sp. LMG 31462T.</title>
        <authorList>
            <person name="Carlier A."/>
            <person name="Qi S."/>
            <person name="Vandamme P."/>
        </authorList>
    </citation>
    <scope>NUCLEOTIDE SEQUENCE [LARGE SCALE GENOMIC DNA]</scope>
    <source>
        <strain evidence="1 2">LMG 31462</strain>
    </source>
</reference>
<organism evidence="1 2">
    <name type="scientific">Pedobacter gandavensis</name>
    <dbReference type="NCBI Taxonomy" id="2679963"/>
    <lineage>
        <taxon>Bacteria</taxon>
        <taxon>Pseudomonadati</taxon>
        <taxon>Bacteroidota</taxon>
        <taxon>Sphingobacteriia</taxon>
        <taxon>Sphingobacteriales</taxon>
        <taxon>Sphingobacteriaceae</taxon>
        <taxon>Pedobacter</taxon>
    </lineage>
</organism>
<comment type="caution">
    <text evidence="1">The sequence shown here is derived from an EMBL/GenBank/DDBJ whole genome shotgun (WGS) entry which is preliminary data.</text>
</comment>
<protein>
    <submittedName>
        <fullName evidence="1">Uncharacterized protein</fullName>
    </submittedName>
</protein>
<evidence type="ECO:0000313" key="2">
    <source>
        <dbReference type="Proteomes" id="UP000636110"/>
    </source>
</evidence>
<evidence type="ECO:0000313" key="1">
    <source>
        <dbReference type="EMBL" id="MBB2151700.1"/>
    </source>
</evidence>
<dbReference type="RefSeq" id="WP_182961669.1">
    <property type="nucleotide sequence ID" value="NZ_WNXC01000011.1"/>
</dbReference>
<dbReference type="Proteomes" id="UP000636110">
    <property type="component" value="Unassembled WGS sequence"/>
</dbReference>
<name>A0ABR6F2D2_9SPHI</name>
<gene>
    <name evidence="1" type="ORF">GM920_22580</name>
</gene>
<dbReference type="EMBL" id="WNXC01000011">
    <property type="protein sequence ID" value="MBB2151700.1"/>
    <property type="molecule type" value="Genomic_DNA"/>
</dbReference>
<keyword evidence="2" id="KW-1185">Reference proteome</keyword>